<proteinExistence type="inferred from homology"/>
<dbReference type="PANTHER" id="PTHR42643:SF32">
    <property type="entry name" value="IONOTROPIC RECEPTOR 31A, ISOFORM C-RELATED"/>
    <property type="match status" value="1"/>
</dbReference>
<feature type="domain" description="Ionotropic receptor 75a N-terminal" evidence="16">
    <location>
        <begin position="1108"/>
        <end position="1259"/>
    </location>
</feature>
<feature type="transmembrane region" description="Helical" evidence="14">
    <location>
        <begin position="880"/>
        <end position="903"/>
    </location>
</feature>
<dbReference type="InterPro" id="IPR052192">
    <property type="entry name" value="Insect_Ionotropic_Sensory_Rcpt"/>
</dbReference>
<dbReference type="OrthoDB" id="6117597at2759"/>
<dbReference type="Pfam" id="PF24576">
    <property type="entry name" value="IR75A_N"/>
    <property type="match status" value="2"/>
</dbReference>
<feature type="transmembrane region" description="Helical" evidence="14">
    <location>
        <begin position="1459"/>
        <end position="1477"/>
    </location>
</feature>
<dbReference type="Gene3D" id="1.10.287.70">
    <property type="match status" value="3"/>
</dbReference>
<dbReference type="SUPFAM" id="SSF53850">
    <property type="entry name" value="Periplasmic binding protein-like II"/>
    <property type="match status" value="3"/>
</dbReference>
<evidence type="ECO:0000259" key="16">
    <source>
        <dbReference type="Pfam" id="PF24576"/>
    </source>
</evidence>
<protein>
    <recommendedName>
        <fullName evidence="13">Ionotropic receptor 75a</fullName>
    </recommendedName>
</protein>
<keyword evidence="4" id="KW-1003">Cell membrane</keyword>
<keyword evidence="12" id="KW-0966">Cell projection</keyword>
<organism evidence="17 18">
    <name type="scientific">Drosophila lebanonensis</name>
    <name type="common">Fruit fly</name>
    <name type="synonym">Scaptodrosophila lebanonensis</name>
    <dbReference type="NCBI Taxonomy" id="7225"/>
    <lineage>
        <taxon>Eukaryota</taxon>
        <taxon>Metazoa</taxon>
        <taxon>Ecdysozoa</taxon>
        <taxon>Arthropoda</taxon>
        <taxon>Hexapoda</taxon>
        <taxon>Insecta</taxon>
        <taxon>Pterygota</taxon>
        <taxon>Neoptera</taxon>
        <taxon>Endopterygota</taxon>
        <taxon>Diptera</taxon>
        <taxon>Brachycera</taxon>
        <taxon>Muscomorpha</taxon>
        <taxon>Ephydroidea</taxon>
        <taxon>Drosophilidae</taxon>
        <taxon>Scaptodrosophila</taxon>
    </lineage>
</organism>
<dbReference type="RefSeq" id="XP_030372010.1">
    <property type="nucleotide sequence ID" value="XM_030516150.1"/>
</dbReference>
<evidence type="ECO:0000256" key="14">
    <source>
        <dbReference type="SAM" id="Phobius"/>
    </source>
</evidence>
<evidence type="ECO:0000256" key="1">
    <source>
        <dbReference type="ARBA" id="ARBA00004279"/>
    </source>
</evidence>
<keyword evidence="6 14" id="KW-0812">Transmembrane</keyword>
<evidence type="ECO:0000313" key="18">
    <source>
        <dbReference type="RefSeq" id="XP_030372010.1"/>
    </source>
</evidence>
<reference evidence="18" key="1">
    <citation type="submission" date="2025-08" db="UniProtKB">
        <authorList>
            <consortium name="RefSeq"/>
        </authorList>
    </citation>
    <scope>IDENTIFICATION</scope>
    <source>
        <strain evidence="18">11010-0011.00</strain>
        <tissue evidence="18">Whole body</tissue>
    </source>
</reference>
<feature type="domain" description="Ionotropic receptor 75a N-terminal" evidence="16">
    <location>
        <begin position="15"/>
        <end position="165"/>
    </location>
</feature>
<feature type="transmembrane region" description="Helical" evidence="14">
    <location>
        <begin position="1681"/>
        <end position="1702"/>
    </location>
</feature>
<keyword evidence="17" id="KW-1185">Reference proteome</keyword>
<feature type="transmembrane region" description="Helical" evidence="14">
    <location>
        <begin position="849"/>
        <end position="868"/>
    </location>
</feature>
<comment type="subcellular location">
    <subcellularLocation>
        <location evidence="2">Cell membrane</location>
        <topology evidence="2">Multi-pass membrane protein</topology>
    </subcellularLocation>
    <subcellularLocation>
        <location evidence="1">Cell projection</location>
        <location evidence="1">Dendrite</location>
    </subcellularLocation>
</comment>
<evidence type="ECO:0000256" key="7">
    <source>
        <dbReference type="ARBA" id="ARBA00022725"/>
    </source>
</evidence>
<dbReference type="GO" id="GO:0015276">
    <property type="term" value="F:ligand-gated monoatomic ion channel activity"/>
    <property type="evidence" value="ECO:0007669"/>
    <property type="project" value="InterPro"/>
</dbReference>
<feature type="transmembrane region" description="Helical" evidence="14">
    <location>
        <begin position="333"/>
        <end position="352"/>
    </location>
</feature>
<feature type="domain" description="Ionotropic glutamate receptor C-terminal" evidence="15">
    <location>
        <begin position="1427"/>
        <end position="1574"/>
    </location>
</feature>
<dbReference type="GO" id="GO:0030425">
    <property type="term" value="C:dendrite"/>
    <property type="evidence" value="ECO:0007669"/>
    <property type="project" value="UniProtKB-SubCell"/>
</dbReference>
<accession>A0A6J2T9L0</accession>
<dbReference type="InterPro" id="IPR001320">
    <property type="entry name" value="Iontro_rcpt_C"/>
</dbReference>
<dbReference type="Pfam" id="PF00060">
    <property type="entry name" value="Lig_chan"/>
    <property type="match status" value="2"/>
</dbReference>
<evidence type="ECO:0000256" key="2">
    <source>
        <dbReference type="ARBA" id="ARBA00004651"/>
    </source>
</evidence>
<feature type="transmembrane region" description="Helical" evidence="14">
    <location>
        <begin position="358"/>
        <end position="382"/>
    </location>
</feature>
<dbReference type="InterPro" id="IPR057074">
    <property type="entry name" value="IR75A_N"/>
</dbReference>
<evidence type="ECO:0000256" key="11">
    <source>
        <dbReference type="ARBA" id="ARBA00023180"/>
    </source>
</evidence>
<evidence type="ECO:0000256" key="12">
    <source>
        <dbReference type="ARBA" id="ARBA00023273"/>
    </source>
</evidence>
<feature type="domain" description="Ionotropic glutamate receptor C-terminal" evidence="15">
    <location>
        <begin position="332"/>
        <end position="493"/>
    </location>
</feature>
<keyword evidence="5" id="KW-0716">Sensory transduction</keyword>
<evidence type="ECO:0000256" key="9">
    <source>
        <dbReference type="ARBA" id="ARBA00023136"/>
    </source>
</evidence>
<feature type="transmembrane region" description="Helical" evidence="14">
    <location>
        <begin position="1489"/>
        <end position="1507"/>
    </location>
</feature>
<dbReference type="GO" id="GO:0005886">
    <property type="term" value="C:plasma membrane"/>
    <property type="evidence" value="ECO:0007669"/>
    <property type="project" value="UniProtKB-SubCell"/>
</dbReference>
<sequence>MLQFPLFSFILYNLVQYKVQDVAVFHCWNSKTLEPLPHVLSRGPIYAQYINLDSSQAIDNFHKRYLDDKITKLGVFLDLGCENADYITNHSSSARLFTHHFHWLLYDELGDLAQLSELLGRANLGINADVTFVKLEQQEKEFTFYTLYDVYNPGSHLGGRLNITIDQTVKCNRSECEVAIYRSDLYKRARLQQRMDLSGVSIRLSALVTELPLNSSDQALLGFLSGEQSPHLDWVSRLGYHVLVHIQEVLHFNITYIWSDTWSVNDYIGGSIGALVNEQVDFITSPFVLSSNRLTYIRPLADLSQFRSICIFRTPHNAGIQATLFLSPFRPTVWFVFGGLLLLAGILLWLIFHMEARWLQRCLNFVPSLLTSCLISFGAACIQGSHLIPRSTGGRLAFIALMFTSFLMYNYYTSIVVSTLLGSPVRSNIKSIQQLADSSLDVGYEPIAYNKVYLKSTPRADIQSLVKQKFNTKQHDLSSIELIPVDGVLRVRDQPGFVFISEVSTIYYFMEKFYLPHEICELNEISFRSETTLYSIIHINSTYRELLKQVQVRMLESGIIIKHRRYYTKSKLHCLSSNYVINVGMEYAAPLFIALLLAYFLALMVLLLELAWNNYRKKKLSILGSESSTSFILNDLYNKGVHLGAKLNITRDQEIACNETKCHLKRYLSDLYKRSRFQQRKWLTGLTLRMTAVVSTLPLNTTPEAEIIEFLESISDIHIDSFARFGYQSRQALKDMLGCHFAYIFRDRWTSAEITGGLIGDLLNETADISVSPFIYTSARAPYFRALTQFSTFRSIGMFLNAPSGKLRSTEFLQPFSPSVWLMFGALLFVAGVLLWITFRLERQCSFNISLLTSCLISFGVACIQGAWLMPRSTGGRMAFYFLMLTSFMMYNYYTSIVVSTLLGKPAHSNIRTVQQLADSALDVSIETTPYVWGYVQTSGRPDIRSLYHNKVVKSNRPLEDILMAGEEGVLKVRNYPGHVFLAEATTAYEFVRKHFMPHQICALNEILLRAETATHTLVNKRSPYVELFKLSELRMMETGVQMKHERYWRRIKLHCYQSNVTVDVGLDYAAPLFLILLCAYIFCMSNKSVKVYMMPALQLANFLLYNLLQSRLSFIILFHCWPANETSLFVHQINKQQPLYMQFVSLNGDTRDWSDLEYRFFIHLEPTLAVYLDMNCNQSKAVLEQSSQDQLYNQHYHWLLHGNSTTFEFYKYFAPFNISVDADVTYVQERASLNNNITYTLYDVYNNGKLIGGQLNVTADRDLVCNVADCDTVRYLSSLHQRSKYANRNMLPDVLFRVSTVVTKRPHTWPAVKLIEFLNQNNDTHIDGIARFGFHILLILRDMLNCEMNFIFTDRWSTDDVTGGTVGAVISKEAEIGSSPSLATEGRLRYLSAIIETGYFRSVCMFRTPHNAGIRGDVFLQPFSTLVWFIFAGVLLMTGLLLWFTFNMEYKWLSQKLAFVPSLLSTMLIAFGAACIQSSALIPRSSGGRLAFFSLFLISFIMYNYYTSVVVSSLLSSPVKSKIKTLKQLAESGLPVGLEPLSFTKSYLNYSKLPEVHLFRKRKIETQTKNNQLWLPAEEGILRVRDNPGYVFVFESSSGYAYVERHYEPQEICDLNEVLFRPEQLLYTHLHRNSTYKELVRLKLLRVLETGVYRKQRNYWVHTQLHCFAQNFVIKVGMEYVAPLFFMLLCAYMVALLLLLLEKGYHRYMTRHSST</sequence>
<evidence type="ECO:0000256" key="10">
    <source>
        <dbReference type="ARBA" id="ARBA00023170"/>
    </source>
</evidence>
<evidence type="ECO:0000256" key="3">
    <source>
        <dbReference type="ARBA" id="ARBA00008685"/>
    </source>
</evidence>
<name>A0A6J2T9L0_DROLE</name>
<keyword evidence="9 14" id="KW-0472">Membrane</keyword>
<dbReference type="Proteomes" id="UP000504634">
    <property type="component" value="Unplaced"/>
</dbReference>
<keyword evidence="11" id="KW-0325">Glycoprotein</keyword>
<feature type="transmembrane region" description="Helical" evidence="14">
    <location>
        <begin position="587"/>
        <end position="612"/>
    </location>
</feature>
<feature type="transmembrane region" description="Helical" evidence="14">
    <location>
        <begin position="1061"/>
        <end position="1083"/>
    </location>
</feature>
<feature type="transmembrane region" description="Helical" evidence="14">
    <location>
        <begin position="1426"/>
        <end position="1447"/>
    </location>
</feature>
<feature type="transmembrane region" description="Helical" evidence="14">
    <location>
        <begin position="820"/>
        <end position="837"/>
    </location>
</feature>
<evidence type="ECO:0000256" key="4">
    <source>
        <dbReference type="ARBA" id="ARBA00022475"/>
    </source>
</evidence>
<evidence type="ECO:0000259" key="15">
    <source>
        <dbReference type="Pfam" id="PF00060"/>
    </source>
</evidence>
<evidence type="ECO:0000313" key="17">
    <source>
        <dbReference type="Proteomes" id="UP000504634"/>
    </source>
</evidence>
<keyword evidence="8 14" id="KW-1133">Transmembrane helix</keyword>
<evidence type="ECO:0000256" key="6">
    <source>
        <dbReference type="ARBA" id="ARBA00022692"/>
    </source>
</evidence>
<dbReference type="GO" id="GO:0044297">
    <property type="term" value="C:cell body"/>
    <property type="evidence" value="ECO:0007669"/>
    <property type="project" value="UniProtKB-ARBA"/>
</dbReference>
<evidence type="ECO:0000256" key="5">
    <source>
        <dbReference type="ARBA" id="ARBA00022606"/>
    </source>
</evidence>
<dbReference type="GeneID" id="115622251"/>
<comment type="similarity">
    <text evidence="3">Belongs to the glutamate-gated ion channel (TC 1.A.10.1) family.</text>
</comment>
<feature type="transmembrane region" description="Helical" evidence="14">
    <location>
        <begin position="394"/>
        <end position="412"/>
    </location>
</feature>
<dbReference type="PANTHER" id="PTHR42643">
    <property type="entry name" value="IONOTROPIC RECEPTOR 20A-RELATED"/>
    <property type="match status" value="1"/>
</dbReference>
<evidence type="ECO:0000256" key="8">
    <source>
        <dbReference type="ARBA" id="ARBA00022989"/>
    </source>
</evidence>
<gene>
    <name evidence="18" type="primary">LOC115622251</name>
</gene>
<keyword evidence="10" id="KW-0675">Receptor</keyword>
<evidence type="ECO:0000256" key="13">
    <source>
        <dbReference type="ARBA" id="ARBA00072222"/>
    </source>
</evidence>
<keyword evidence="7" id="KW-0552">Olfaction</keyword>
<dbReference type="GO" id="GO:0004984">
    <property type="term" value="F:olfactory receptor activity"/>
    <property type="evidence" value="ECO:0007669"/>
    <property type="project" value="UniProtKB-ARBA"/>
</dbReference>
<dbReference type="FunFam" id="1.10.287.70:FF:000180">
    <property type="entry name" value="Ionotropic receptor 75a"/>
    <property type="match status" value="2"/>
</dbReference>